<proteinExistence type="predicted"/>
<evidence type="ECO:0000313" key="2">
    <source>
        <dbReference type="Proteomes" id="UP001164250"/>
    </source>
</evidence>
<gene>
    <name evidence="1" type="ORF">Patl1_27079</name>
</gene>
<evidence type="ECO:0000313" key="1">
    <source>
        <dbReference type="EMBL" id="KAJ0093169.1"/>
    </source>
</evidence>
<dbReference type="EMBL" id="CM047903">
    <property type="protein sequence ID" value="KAJ0093169.1"/>
    <property type="molecule type" value="Genomic_DNA"/>
</dbReference>
<sequence>MPIGSVSFERKVLPLDHHPLFLSYPDAYTWRKSIVPLYPFEAYSLGLIVDHPTNALQVDFAKRYIGSGALHRGCVQLHEASSTGVETNGGISVNMMLRNSDQKTCQFLRHKAIMQWLAASQH</sequence>
<protein>
    <submittedName>
        <fullName evidence="1">Uncharacterized protein</fullName>
    </submittedName>
</protein>
<name>A0ACC1B2M4_9ROSI</name>
<accession>A0ACC1B2M4</accession>
<dbReference type="Proteomes" id="UP001164250">
    <property type="component" value="Chromosome 7"/>
</dbReference>
<keyword evidence="2" id="KW-1185">Reference proteome</keyword>
<reference evidence="2" key="1">
    <citation type="journal article" date="2023" name="G3 (Bethesda)">
        <title>Genome assembly and association tests identify interacting loci associated with vigor, precocity, and sex in interspecific pistachio rootstocks.</title>
        <authorList>
            <person name="Palmer W."/>
            <person name="Jacygrad E."/>
            <person name="Sagayaradj S."/>
            <person name="Cavanaugh K."/>
            <person name="Han R."/>
            <person name="Bertier L."/>
            <person name="Beede B."/>
            <person name="Kafkas S."/>
            <person name="Golino D."/>
            <person name="Preece J."/>
            <person name="Michelmore R."/>
        </authorList>
    </citation>
    <scope>NUCLEOTIDE SEQUENCE [LARGE SCALE GENOMIC DNA]</scope>
</reference>
<organism evidence="1 2">
    <name type="scientific">Pistacia atlantica</name>
    <dbReference type="NCBI Taxonomy" id="434234"/>
    <lineage>
        <taxon>Eukaryota</taxon>
        <taxon>Viridiplantae</taxon>
        <taxon>Streptophyta</taxon>
        <taxon>Embryophyta</taxon>
        <taxon>Tracheophyta</taxon>
        <taxon>Spermatophyta</taxon>
        <taxon>Magnoliopsida</taxon>
        <taxon>eudicotyledons</taxon>
        <taxon>Gunneridae</taxon>
        <taxon>Pentapetalae</taxon>
        <taxon>rosids</taxon>
        <taxon>malvids</taxon>
        <taxon>Sapindales</taxon>
        <taxon>Anacardiaceae</taxon>
        <taxon>Pistacia</taxon>
    </lineage>
</organism>
<comment type="caution">
    <text evidence="1">The sequence shown here is derived from an EMBL/GenBank/DDBJ whole genome shotgun (WGS) entry which is preliminary data.</text>
</comment>